<dbReference type="GO" id="GO:0003677">
    <property type="term" value="F:DNA binding"/>
    <property type="evidence" value="ECO:0007669"/>
    <property type="project" value="UniProtKB-UniRule"/>
</dbReference>
<dbReference type="InterPro" id="IPR001647">
    <property type="entry name" value="HTH_TetR"/>
</dbReference>
<name>A0A0A3IMM6_9BACL</name>
<organism evidence="4 5">
    <name type="scientific">Ureibacillus sinduriensis BLB-1 = JCM 15800</name>
    <dbReference type="NCBI Taxonomy" id="1384057"/>
    <lineage>
        <taxon>Bacteria</taxon>
        <taxon>Bacillati</taxon>
        <taxon>Bacillota</taxon>
        <taxon>Bacilli</taxon>
        <taxon>Bacillales</taxon>
        <taxon>Caryophanaceae</taxon>
        <taxon>Ureibacillus</taxon>
    </lineage>
</organism>
<dbReference type="STRING" id="1384057.CD33_07900"/>
<evidence type="ECO:0000256" key="1">
    <source>
        <dbReference type="ARBA" id="ARBA00023125"/>
    </source>
</evidence>
<dbReference type="InterPro" id="IPR009057">
    <property type="entry name" value="Homeodomain-like_sf"/>
</dbReference>
<evidence type="ECO:0000313" key="5">
    <source>
        <dbReference type="Proteomes" id="UP000030408"/>
    </source>
</evidence>
<dbReference type="AlphaFoldDB" id="A0A0A3IMM6"/>
<dbReference type="PANTHER" id="PTHR43479:SF11">
    <property type="entry name" value="ACREF_ENVCD OPERON REPRESSOR-RELATED"/>
    <property type="match status" value="1"/>
</dbReference>
<gene>
    <name evidence="4" type="ORF">CD33_07900</name>
</gene>
<sequence length="195" mass="22611">MSQNTKENILNATYILIAEQGIQKASFAQIAKAVGISKPSIYYYFESKDDLIRELFDYFCKEIQFNNYFRIEDFTAENFVDKLVNIGVQMIQDQKQDPYFDNVMKEFLSLAARDKYYHDHLLEIQSFYLKGFVELLLKASSLSLITEEAIEEKAHILALVLDNIGNLIMENETINYKGIWITVVKLVFSKGDLSE</sequence>
<keyword evidence="1 2" id="KW-0238">DNA-binding</keyword>
<evidence type="ECO:0000313" key="4">
    <source>
        <dbReference type="EMBL" id="KGR76092.1"/>
    </source>
</evidence>
<dbReference type="Gene3D" id="1.10.357.10">
    <property type="entry name" value="Tetracycline Repressor, domain 2"/>
    <property type="match status" value="1"/>
</dbReference>
<dbReference type="PANTHER" id="PTHR43479">
    <property type="entry name" value="ACREF/ENVCD OPERON REPRESSOR-RELATED"/>
    <property type="match status" value="1"/>
</dbReference>
<keyword evidence="5" id="KW-1185">Reference proteome</keyword>
<comment type="caution">
    <text evidence="4">The sequence shown here is derived from an EMBL/GenBank/DDBJ whole genome shotgun (WGS) entry which is preliminary data.</text>
</comment>
<dbReference type="SUPFAM" id="SSF46689">
    <property type="entry name" value="Homeodomain-like"/>
    <property type="match status" value="1"/>
</dbReference>
<dbReference type="eggNOG" id="COG1309">
    <property type="taxonomic scope" value="Bacteria"/>
</dbReference>
<feature type="domain" description="HTH tetR-type" evidence="3">
    <location>
        <begin position="3"/>
        <end position="63"/>
    </location>
</feature>
<dbReference type="Proteomes" id="UP000030408">
    <property type="component" value="Unassembled WGS sequence"/>
</dbReference>
<dbReference type="EMBL" id="JPVO01000047">
    <property type="protein sequence ID" value="KGR76092.1"/>
    <property type="molecule type" value="Genomic_DNA"/>
</dbReference>
<dbReference type="Pfam" id="PF00440">
    <property type="entry name" value="TetR_N"/>
    <property type="match status" value="1"/>
</dbReference>
<protein>
    <recommendedName>
        <fullName evidence="3">HTH tetR-type domain-containing protein</fullName>
    </recommendedName>
</protein>
<evidence type="ECO:0000259" key="3">
    <source>
        <dbReference type="PROSITE" id="PS50977"/>
    </source>
</evidence>
<dbReference type="InterPro" id="IPR050624">
    <property type="entry name" value="HTH-type_Tx_Regulator"/>
</dbReference>
<proteinExistence type="predicted"/>
<dbReference type="PRINTS" id="PR00455">
    <property type="entry name" value="HTHTETR"/>
</dbReference>
<accession>A0A0A3IMM6</accession>
<dbReference type="PROSITE" id="PS50977">
    <property type="entry name" value="HTH_TETR_2"/>
    <property type="match status" value="1"/>
</dbReference>
<reference evidence="4 5" key="1">
    <citation type="submission" date="2014-02" db="EMBL/GenBank/DDBJ databases">
        <title>Draft genome sequence of Lysinibacillus sinduriensis JCM 15800.</title>
        <authorList>
            <person name="Zhang F."/>
            <person name="Wang G."/>
            <person name="Zhang L."/>
        </authorList>
    </citation>
    <scope>NUCLEOTIDE SEQUENCE [LARGE SCALE GENOMIC DNA]</scope>
    <source>
        <strain evidence="4 5">JCM 15800</strain>
    </source>
</reference>
<evidence type="ECO:0000256" key="2">
    <source>
        <dbReference type="PROSITE-ProRule" id="PRU00335"/>
    </source>
</evidence>
<dbReference type="RefSeq" id="WP_036199713.1">
    <property type="nucleotide sequence ID" value="NZ_AVCY01000009.1"/>
</dbReference>
<dbReference type="OrthoDB" id="9814200at2"/>
<feature type="DNA-binding region" description="H-T-H motif" evidence="2">
    <location>
        <begin position="26"/>
        <end position="45"/>
    </location>
</feature>